<dbReference type="InterPro" id="IPR045117">
    <property type="entry name" value="ATXN2-like"/>
</dbReference>
<protein>
    <recommendedName>
        <fullName evidence="2">LsmAD domain-containing protein</fullName>
    </recommendedName>
</protein>
<accession>A0AAV2QJX6</accession>
<feature type="region of interest" description="Disordered" evidence="1">
    <location>
        <begin position="1"/>
        <end position="41"/>
    </location>
</feature>
<reference evidence="3 4" key="1">
    <citation type="submission" date="2024-05" db="EMBL/GenBank/DDBJ databases">
        <authorList>
            <person name="Wallberg A."/>
        </authorList>
    </citation>
    <scope>NUCLEOTIDE SEQUENCE [LARGE SCALE GENOMIC DNA]</scope>
</reference>
<feature type="compositionally biased region" description="Polar residues" evidence="1">
    <location>
        <begin position="146"/>
        <end position="158"/>
    </location>
</feature>
<comment type="caution">
    <text evidence="3">The sequence shown here is derived from an EMBL/GenBank/DDBJ whole genome shotgun (WGS) entry which is preliminary data.</text>
</comment>
<dbReference type="EMBL" id="CAXKWB010007823">
    <property type="protein sequence ID" value="CAL4088546.1"/>
    <property type="molecule type" value="Genomic_DNA"/>
</dbReference>
<name>A0AAV2QJX6_MEGNR</name>
<feature type="compositionally biased region" description="Basic and acidic residues" evidence="1">
    <location>
        <begin position="17"/>
        <end position="33"/>
    </location>
</feature>
<dbReference type="GO" id="GO:0003729">
    <property type="term" value="F:mRNA binding"/>
    <property type="evidence" value="ECO:0007669"/>
    <property type="project" value="TreeGrafter"/>
</dbReference>
<sequence>MFSGPVAKPQPEAWQPGEKRETIKSRVSSRDRTNTSSPLNDQILCGGLDSNCNGWDVNEMFRKNKEKFGVTSSYSPDLEGYTTPLIKRNTKEYREKEAEATRIAAEILRSPVSKIRAEAENRDEEDLNSFGKFPEKEMKRNGAPSYHSQYDNNFSPGKTTLEFENKKIKSPPRSKMNTKDIEDVTNDSKDNNQYSKKETVISSDKSQNTKKNGISKHIIEEINRLSENNNNVALASEQNLSQDIASNNKSQIKTVIVCDSSVKNSFKEKTRKDVHKLDKEETLELIYTNGAARQEIDETLSSISSDDSFLTENTETQLGFESPVRPKEKCFEEEEIAQLKMLAQDELDGQIGQCIEFMSRIQKKTVEVETEESWHESLARQLSQDREQLQVVVRQALVNKRSMEAAKRDIRLAETRMETENSCEDASGLVEAMNKWERDQYVKMSEILAEGSSVLVNSVGC</sequence>
<evidence type="ECO:0000256" key="1">
    <source>
        <dbReference type="SAM" id="MobiDB-lite"/>
    </source>
</evidence>
<dbReference type="Pfam" id="PF06741">
    <property type="entry name" value="LsmAD"/>
    <property type="match status" value="1"/>
</dbReference>
<dbReference type="Proteomes" id="UP001497623">
    <property type="component" value="Unassembled WGS sequence"/>
</dbReference>
<dbReference type="PANTHER" id="PTHR12854">
    <property type="entry name" value="ATAXIN 2-RELATED"/>
    <property type="match status" value="1"/>
</dbReference>
<dbReference type="InterPro" id="IPR009604">
    <property type="entry name" value="LsmAD_domain"/>
</dbReference>
<feature type="region of interest" description="Disordered" evidence="1">
    <location>
        <begin position="119"/>
        <end position="212"/>
    </location>
</feature>
<feature type="compositionally biased region" description="Polar residues" evidence="1">
    <location>
        <begin position="200"/>
        <end position="212"/>
    </location>
</feature>
<evidence type="ECO:0000313" key="4">
    <source>
        <dbReference type="Proteomes" id="UP001497623"/>
    </source>
</evidence>
<organism evidence="3 4">
    <name type="scientific">Meganyctiphanes norvegica</name>
    <name type="common">Northern krill</name>
    <name type="synonym">Thysanopoda norvegica</name>
    <dbReference type="NCBI Taxonomy" id="48144"/>
    <lineage>
        <taxon>Eukaryota</taxon>
        <taxon>Metazoa</taxon>
        <taxon>Ecdysozoa</taxon>
        <taxon>Arthropoda</taxon>
        <taxon>Crustacea</taxon>
        <taxon>Multicrustacea</taxon>
        <taxon>Malacostraca</taxon>
        <taxon>Eumalacostraca</taxon>
        <taxon>Eucarida</taxon>
        <taxon>Euphausiacea</taxon>
        <taxon>Euphausiidae</taxon>
        <taxon>Meganyctiphanes</taxon>
    </lineage>
</organism>
<evidence type="ECO:0000313" key="3">
    <source>
        <dbReference type="EMBL" id="CAL4088546.1"/>
    </source>
</evidence>
<dbReference type="GO" id="GO:0034063">
    <property type="term" value="P:stress granule assembly"/>
    <property type="evidence" value="ECO:0007669"/>
    <property type="project" value="TreeGrafter"/>
</dbReference>
<keyword evidence="4" id="KW-1185">Reference proteome</keyword>
<dbReference type="SMART" id="SM01272">
    <property type="entry name" value="LsmAD"/>
    <property type="match status" value="1"/>
</dbReference>
<dbReference type="AlphaFoldDB" id="A0AAV2QJX6"/>
<gene>
    <name evidence="3" type="ORF">MNOR_LOCUS13582</name>
</gene>
<dbReference type="GO" id="GO:0010494">
    <property type="term" value="C:cytoplasmic stress granule"/>
    <property type="evidence" value="ECO:0007669"/>
    <property type="project" value="TreeGrafter"/>
</dbReference>
<evidence type="ECO:0000259" key="2">
    <source>
        <dbReference type="SMART" id="SM01272"/>
    </source>
</evidence>
<dbReference type="PANTHER" id="PTHR12854:SF7">
    <property type="entry name" value="ATAXIN-2 HOMOLOG"/>
    <property type="match status" value="1"/>
</dbReference>
<feature type="compositionally biased region" description="Basic and acidic residues" evidence="1">
    <location>
        <begin position="177"/>
        <end position="199"/>
    </location>
</feature>
<proteinExistence type="predicted"/>
<feature type="non-terminal residue" evidence="3">
    <location>
        <position position="461"/>
    </location>
</feature>
<feature type="domain" description="LsmAD" evidence="2">
    <location>
        <begin position="68"/>
        <end position="129"/>
    </location>
</feature>